<dbReference type="InterPro" id="IPR000780">
    <property type="entry name" value="CheR_MeTrfase"/>
</dbReference>
<accession>A0A432YB34</accession>
<dbReference type="EC" id="2.1.1.80" evidence="5"/>
<organism evidence="8 9">
    <name type="scientific">Idiomarina fontislapidosi</name>
    <dbReference type="NCBI Taxonomy" id="263723"/>
    <lineage>
        <taxon>Bacteria</taxon>
        <taxon>Pseudomonadati</taxon>
        <taxon>Pseudomonadota</taxon>
        <taxon>Gammaproteobacteria</taxon>
        <taxon>Alteromonadales</taxon>
        <taxon>Idiomarinaceae</taxon>
        <taxon>Idiomarina</taxon>
    </lineage>
</organism>
<dbReference type="SUPFAM" id="SSF47757">
    <property type="entry name" value="Chemotaxis receptor methyltransferase CheR, N-terminal domain"/>
    <property type="match status" value="1"/>
</dbReference>
<dbReference type="GO" id="GO:0032259">
    <property type="term" value="P:methylation"/>
    <property type="evidence" value="ECO:0007669"/>
    <property type="project" value="UniProtKB-KW"/>
</dbReference>
<keyword evidence="9" id="KW-1185">Reference proteome</keyword>
<comment type="function">
    <text evidence="5">Methylation of the membrane-bound methyl-accepting chemotaxis proteins (MCP) to form gamma-glutamyl methyl ester residues in MCP.</text>
</comment>
<dbReference type="InterPro" id="IPR026024">
    <property type="entry name" value="Chemotaxis_MeTrfase_CheR"/>
</dbReference>
<dbReference type="InterPro" id="IPR036804">
    <property type="entry name" value="CheR_N_sf"/>
</dbReference>
<feature type="binding site" evidence="6">
    <location>
        <position position="164"/>
    </location>
    <ligand>
        <name>S-adenosyl-L-methionine</name>
        <dbReference type="ChEBI" id="CHEBI:59789"/>
    </ligand>
</feature>
<evidence type="ECO:0000313" key="9">
    <source>
        <dbReference type="Proteomes" id="UP000287330"/>
    </source>
</evidence>
<evidence type="ECO:0000256" key="3">
    <source>
        <dbReference type="ARBA" id="ARBA00022679"/>
    </source>
</evidence>
<evidence type="ECO:0000256" key="4">
    <source>
        <dbReference type="ARBA" id="ARBA00022691"/>
    </source>
</evidence>
<dbReference type="EMBL" id="PIPV01000001">
    <property type="protein sequence ID" value="RUO58076.1"/>
    <property type="molecule type" value="Genomic_DNA"/>
</dbReference>
<dbReference type="GO" id="GO:0008983">
    <property type="term" value="F:protein-glutamate O-methyltransferase activity"/>
    <property type="evidence" value="ECO:0007669"/>
    <property type="project" value="UniProtKB-EC"/>
</dbReference>
<dbReference type="Pfam" id="PF01739">
    <property type="entry name" value="CheR"/>
    <property type="match status" value="1"/>
</dbReference>
<dbReference type="CDD" id="cd02440">
    <property type="entry name" value="AdoMet_MTases"/>
    <property type="match status" value="1"/>
</dbReference>
<proteinExistence type="predicted"/>
<dbReference type="Pfam" id="PF03705">
    <property type="entry name" value="CheR_N"/>
    <property type="match status" value="1"/>
</dbReference>
<feature type="binding site" evidence="6">
    <location>
        <position position="104"/>
    </location>
    <ligand>
        <name>S-adenosyl-L-methionine</name>
        <dbReference type="ChEBI" id="CHEBI:59789"/>
    </ligand>
</feature>
<dbReference type="InterPro" id="IPR022642">
    <property type="entry name" value="CheR_C"/>
</dbReference>
<dbReference type="Gene3D" id="1.10.155.10">
    <property type="entry name" value="Chemotaxis receptor methyltransferase CheR, N-terminal domain"/>
    <property type="match status" value="1"/>
</dbReference>
<evidence type="ECO:0000256" key="6">
    <source>
        <dbReference type="PIRSR" id="PIRSR000410-1"/>
    </source>
</evidence>
<dbReference type="InterPro" id="IPR022641">
    <property type="entry name" value="CheR_N"/>
</dbReference>
<evidence type="ECO:0000313" key="8">
    <source>
        <dbReference type="EMBL" id="RUO58076.1"/>
    </source>
</evidence>
<dbReference type="Gene3D" id="3.40.50.150">
    <property type="entry name" value="Vaccinia Virus protein VP39"/>
    <property type="match status" value="1"/>
</dbReference>
<dbReference type="PRINTS" id="PR00996">
    <property type="entry name" value="CHERMTFRASE"/>
</dbReference>
<dbReference type="PIRSF" id="PIRSF000410">
    <property type="entry name" value="CheR"/>
    <property type="match status" value="1"/>
</dbReference>
<gene>
    <name evidence="8" type="ORF">CWE25_00290</name>
</gene>
<evidence type="ECO:0000256" key="2">
    <source>
        <dbReference type="ARBA" id="ARBA00022603"/>
    </source>
</evidence>
<comment type="catalytic activity">
    <reaction evidence="1 5">
        <text>L-glutamyl-[protein] + S-adenosyl-L-methionine = [protein]-L-glutamate 5-O-methyl ester + S-adenosyl-L-homocysteine</text>
        <dbReference type="Rhea" id="RHEA:24452"/>
        <dbReference type="Rhea" id="RHEA-COMP:10208"/>
        <dbReference type="Rhea" id="RHEA-COMP:10311"/>
        <dbReference type="ChEBI" id="CHEBI:29973"/>
        <dbReference type="ChEBI" id="CHEBI:57856"/>
        <dbReference type="ChEBI" id="CHEBI:59789"/>
        <dbReference type="ChEBI" id="CHEBI:82795"/>
        <dbReference type="EC" id="2.1.1.80"/>
    </reaction>
</comment>
<evidence type="ECO:0000259" key="7">
    <source>
        <dbReference type="PROSITE" id="PS50123"/>
    </source>
</evidence>
<dbReference type="InterPro" id="IPR029063">
    <property type="entry name" value="SAM-dependent_MTases_sf"/>
</dbReference>
<comment type="caution">
    <text evidence="8">The sequence shown here is derived from an EMBL/GenBank/DDBJ whole genome shotgun (WGS) entry which is preliminary data.</text>
</comment>
<dbReference type="PANTHER" id="PTHR24422:SF26">
    <property type="entry name" value="CHEMOTAXIS PROTEIN METHYLTRANSFERASE"/>
    <property type="match status" value="1"/>
</dbReference>
<evidence type="ECO:0000256" key="5">
    <source>
        <dbReference type="PIRNR" id="PIRNR000410"/>
    </source>
</evidence>
<dbReference type="Proteomes" id="UP000287330">
    <property type="component" value="Unassembled WGS sequence"/>
</dbReference>
<dbReference type="PROSITE" id="PS50123">
    <property type="entry name" value="CHER"/>
    <property type="match status" value="1"/>
</dbReference>
<keyword evidence="2 5" id="KW-0489">Methyltransferase</keyword>
<keyword evidence="3 5" id="KW-0808">Transferase</keyword>
<name>A0A432YB34_9GAMM</name>
<dbReference type="PANTHER" id="PTHR24422">
    <property type="entry name" value="CHEMOTAXIS PROTEIN METHYLTRANSFERASE"/>
    <property type="match status" value="1"/>
</dbReference>
<feature type="binding site" evidence="6">
    <location>
        <position position="100"/>
    </location>
    <ligand>
        <name>S-adenosyl-L-methionine</name>
        <dbReference type="ChEBI" id="CHEBI:59789"/>
    </ligand>
</feature>
<feature type="domain" description="CheR-type methyltransferase" evidence="7">
    <location>
        <begin position="28"/>
        <end position="295"/>
    </location>
</feature>
<feature type="binding site" evidence="6">
    <location>
        <position position="138"/>
    </location>
    <ligand>
        <name>S-adenosyl-L-methionine</name>
        <dbReference type="ChEBI" id="CHEBI:59789"/>
    </ligand>
</feature>
<reference evidence="9" key="1">
    <citation type="journal article" date="2018" name="Front. Microbiol.">
        <title>Genome-Based Analysis Reveals the Taxonomy and Diversity of the Family Idiomarinaceae.</title>
        <authorList>
            <person name="Liu Y."/>
            <person name="Lai Q."/>
            <person name="Shao Z."/>
        </authorList>
    </citation>
    <scope>NUCLEOTIDE SEQUENCE [LARGE SCALE GENOMIC DNA]</scope>
    <source>
        <strain evidence="9">F23</strain>
    </source>
</reference>
<dbReference type="SMART" id="SM00138">
    <property type="entry name" value="MeTrc"/>
    <property type="match status" value="1"/>
</dbReference>
<keyword evidence="4 5" id="KW-0949">S-adenosyl-L-methionine</keyword>
<feature type="binding site" evidence="6">
    <location>
        <position position="98"/>
    </location>
    <ligand>
        <name>S-adenosyl-L-methionine</name>
        <dbReference type="ChEBI" id="CHEBI:59789"/>
    </ligand>
</feature>
<dbReference type="SUPFAM" id="SSF53335">
    <property type="entry name" value="S-adenosyl-L-methionine-dependent methyltransferases"/>
    <property type="match status" value="1"/>
</dbReference>
<sequence length="295" mass="33869">MKLVRLHRRWSLWEWTWMNLAKSAADKLTTATHEKLARFIDAQVGIQLPAHKKSLIEARLRKLQSQSDFGSLGEYIDYVTQRGSNAEVLTMIDALTTNKTDFFREPAHFKVLTDELPRLIQKGRPLRIWSAGCSSGEEPYTIAMVMEEFCRNHSSVDFEIVATDISAQCLATAQRGIYPSARIEPVSESLRKRYLLRSRDPSKSLIKMSETLQQRITFSSFNFITGDFSQFKAFDVIFCRNVMIYFDAAQRARLLNLFRQQLVMGGVFFLGLSEGISAERNQFEQLSPSAYKRVI</sequence>
<dbReference type="InterPro" id="IPR050903">
    <property type="entry name" value="Bact_Chemotaxis_MeTrfase"/>
</dbReference>
<dbReference type="AlphaFoldDB" id="A0A432YB34"/>
<protein>
    <recommendedName>
        <fullName evidence="5">Chemotaxis protein methyltransferase</fullName>
        <ecNumber evidence="5">2.1.1.80</ecNumber>
    </recommendedName>
</protein>
<feature type="binding site" evidence="6">
    <location>
        <begin position="240"/>
        <end position="241"/>
    </location>
    <ligand>
        <name>S-adenosyl-L-methionine</name>
        <dbReference type="ChEBI" id="CHEBI:59789"/>
    </ligand>
</feature>
<evidence type="ECO:0000256" key="1">
    <source>
        <dbReference type="ARBA" id="ARBA00001541"/>
    </source>
</evidence>